<comment type="similarity">
    <text evidence="3">Belongs to the cation diffusion facilitator (CDF) transporter (TC 2.A.4) family. SLC30A subfamily.</text>
</comment>
<evidence type="ECO:0000256" key="1">
    <source>
        <dbReference type="ARBA" id="ARBA00001974"/>
    </source>
</evidence>
<organism evidence="17">
    <name type="scientific">Oppiella nova</name>
    <dbReference type="NCBI Taxonomy" id="334625"/>
    <lineage>
        <taxon>Eukaryota</taxon>
        <taxon>Metazoa</taxon>
        <taxon>Ecdysozoa</taxon>
        <taxon>Arthropoda</taxon>
        <taxon>Chelicerata</taxon>
        <taxon>Arachnida</taxon>
        <taxon>Acari</taxon>
        <taxon>Acariformes</taxon>
        <taxon>Sarcoptiformes</taxon>
        <taxon>Oribatida</taxon>
        <taxon>Brachypylina</taxon>
        <taxon>Oppioidea</taxon>
        <taxon>Oppiidae</taxon>
        <taxon>Oppiella</taxon>
    </lineage>
</organism>
<dbReference type="PANTHER" id="PTHR11552:SF147">
    <property type="entry name" value="CHOLINE DEHYDROGENASE, MITOCHONDRIAL"/>
    <property type="match status" value="1"/>
</dbReference>
<sequence length="924" mass="103895">MAAIGATTLFLSVALFILQNYVNHRSIETKDEDLRDVYDFIVVGSGAAGSIVSSRLAENPHVNVLLLEAGGPAGGNTDIPGAYWHFFNSPIDWNYTQEEQFVGKAYIHRRIPESKGMLIGGSSSINTMIYNRGNRRVYDDWAKLFGAEGWTYEEVMPYFLRFENQTDPLLASNGFHSTTGPMQVTSWATPPPIMLLHQKAVNELGFKNVDINGAEQFGTMMAQAFIDVNGVRTSASNSYIDPNPYPHNLHILPNSFVTKVIFEGKRAVGVEFVRHGVIRTAFAKREVILSCGAVRSPHTLMLSGVGPKEQLQKFGIPVVADLPVGENYQNHPGVSLNFLINEKYKYLVGEGYWGVTIANLNEWFTHKKGILTQHYRALTYLYTKNNPDGPHFPNSIFETGIYMFPQNLTENILRYERQHEWDQFNTQLLGKDYLFVHTILHRVRSRGYIRLVSNNPFVYPAINPRLLTHPKDLEDLHESMKYMYFVFETSSIAKYLAPMTPIPGCQFCAKGYVYECDPYISCVIEQITDSGFHSSSSCRMGSVHRDDVVVDPRLRVKGIESLRVCDASIMPVVSNGNTYSPTLMIGENHCHQNSIDKSGQNAVKRAFYQLITSCILCLVFMLAEVIGGALANSLAIMTDAAHMLSDLASFLLGLLALWLSQRRPTQRMSFGYYRAEVLASLASMIIIWILTAILVYLAVIRIIEEDYEINSLPMLIVSGIGVTMNLVMGLTLSDAFCVKKSKQNKSPQVGHQHHSHSHSSHGHSHSNMNVRAAFVHVLGDLIQSVGVLIAALIIYFKPEYKIADPICTFIFSVLVLITTFNVLKDSFFVLMESFPLNIDYNSVKESLKQIESVRNVHSLHIWSLTLDRNALSVHLAIDYNGDSDKTLKLAQTFIRDKYHINEINIQVERFNAKTMEKCITCKGF</sequence>
<dbReference type="SUPFAM" id="SSF161111">
    <property type="entry name" value="Cation efflux protein transmembrane domain-like"/>
    <property type="match status" value="1"/>
</dbReference>
<keyword evidence="9 12" id="KW-1133">Transmembrane helix</keyword>
<evidence type="ECO:0000313" key="17">
    <source>
        <dbReference type="EMBL" id="CAD7640593.1"/>
    </source>
</evidence>
<dbReference type="InterPro" id="IPR002524">
    <property type="entry name" value="Cation_efflux"/>
</dbReference>
<feature type="compositionally biased region" description="Basic residues" evidence="11">
    <location>
        <begin position="751"/>
        <end position="764"/>
    </location>
</feature>
<dbReference type="Pfam" id="PF00732">
    <property type="entry name" value="GMC_oxred_N"/>
    <property type="match status" value="1"/>
</dbReference>
<comment type="cofactor">
    <cofactor evidence="1">
        <name>FAD</name>
        <dbReference type="ChEBI" id="CHEBI:57692"/>
    </cofactor>
</comment>
<evidence type="ECO:0000256" key="5">
    <source>
        <dbReference type="ARBA" id="ARBA00022448"/>
    </source>
</evidence>
<evidence type="ECO:0000259" key="13">
    <source>
        <dbReference type="Pfam" id="PF00732"/>
    </source>
</evidence>
<protein>
    <submittedName>
        <fullName evidence="17">Uncharacterized protein</fullName>
    </submittedName>
</protein>
<evidence type="ECO:0000256" key="9">
    <source>
        <dbReference type="ARBA" id="ARBA00022989"/>
    </source>
</evidence>
<evidence type="ECO:0000256" key="12">
    <source>
        <dbReference type="SAM" id="Phobius"/>
    </source>
</evidence>
<proteinExistence type="inferred from homology"/>
<reference evidence="17" key="1">
    <citation type="submission" date="2020-11" db="EMBL/GenBank/DDBJ databases">
        <authorList>
            <person name="Tran Van P."/>
        </authorList>
    </citation>
    <scope>NUCLEOTIDE SEQUENCE</scope>
</reference>
<feature type="transmembrane region" description="Helical" evidence="12">
    <location>
        <begin position="715"/>
        <end position="738"/>
    </location>
</feature>
<keyword evidence="18" id="KW-1185">Reference proteome</keyword>
<dbReference type="InterPro" id="IPR000172">
    <property type="entry name" value="GMC_OxRdtase_N"/>
</dbReference>
<dbReference type="InterPro" id="IPR036188">
    <property type="entry name" value="FAD/NAD-bd_sf"/>
</dbReference>
<dbReference type="Proteomes" id="UP000728032">
    <property type="component" value="Unassembled WGS sequence"/>
</dbReference>
<dbReference type="InterPro" id="IPR007867">
    <property type="entry name" value="GMC_OxRtase_C"/>
</dbReference>
<name>A0A7R9QCC4_9ACAR</name>
<evidence type="ECO:0000259" key="15">
    <source>
        <dbReference type="Pfam" id="PF05199"/>
    </source>
</evidence>
<feature type="transmembrane region" description="Helical" evidence="12">
    <location>
        <begin position="802"/>
        <end position="823"/>
    </location>
</feature>
<dbReference type="Pfam" id="PF16916">
    <property type="entry name" value="ZT_dimer"/>
    <property type="match status" value="1"/>
</dbReference>
<evidence type="ECO:0000256" key="8">
    <source>
        <dbReference type="ARBA" id="ARBA00022827"/>
    </source>
</evidence>
<evidence type="ECO:0000256" key="3">
    <source>
        <dbReference type="ARBA" id="ARBA00008873"/>
    </source>
</evidence>
<dbReference type="Gene3D" id="1.20.1510.10">
    <property type="entry name" value="Cation efflux protein transmembrane domain"/>
    <property type="match status" value="1"/>
</dbReference>
<feature type="domain" description="Glucose-methanol-choline oxidoreductase C-terminal" evidence="15">
    <location>
        <begin position="444"/>
        <end position="586"/>
    </location>
</feature>
<dbReference type="InterPro" id="IPR027469">
    <property type="entry name" value="Cation_efflux_TMD_sf"/>
</dbReference>
<dbReference type="OrthoDB" id="6487978at2759"/>
<keyword evidence="5" id="KW-0813">Transport</keyword>
<feature type="transmembrane region" description="Helical" evidence="12">
    <location>
        <begin position="681"/>
        <end position="703"/>
    </location>
</feature>
<dbReference type="AlphaFoldDB" id="A0A7R9QCC4"/>
<feature type="domain" description="Glucose-methanol-choline oxidoreductase N-terminal" evidence="13">
    <location>
        <begin position="38"/>
        <end position="332"/>
    </location>
</feature>
<dbReference type="EMBL" id="OC915468">
    <property type="protein sequence ID" value="CAD7640593.1"/>
    <property type="molecule type" value="Genomic_DNA"/>
</dbReference>
<dbReference type="SUPFAM" id="SSF54373">
    <property type="entry name" value="FAD-linked reductases, C-terminal domain"/>
    <property type="match status" value="1"/>
</dbReference>
<dbReference type="InterPro" id="IPR058533">
    <property type="entry name" value="Cation_efflux_TM"/>
</dbReference>
<evidence type="ECO:0000313" key="18">
    <source>
        <dbReference type="Proteomes" id="UP000728032"/>
    </source>
</evidence>
<evidence type="ECO:0000256" key="2">
    <source>
        <dbReference type="ARBA" id="ARBA00004141"/>
    </source>
</evidence>
<evidence type="ECO:0000259" key="16">
    <source>
        <dbReference type="Pfam" id="PF16916"/>
    </source>
</evidence>
<evidence type="ECO:0000256" key="6">
    <source>
        <dbReference type="ARBA" id="ARBA00022630"/>
    </source>
</evidence>
<feature type="region of interest" description="Disordered" evidence="11">
    <location>
        <begin position="745"/>
        <end position="765"/>
    </location>
</feature>
<dbReference type="FunFam" id="1.20.1510.10:FF:000027">
    <property type="entry name" value="Zinc transporter ttm-1"/>
    <property type="match status" value="1"/>
</dbReference>
<comment type="similarity">
    <text evidence="4">Belongs to the GMC oxidoreductase family.</text>
</comment>
<dbReference type="GO" id="GO:0008324">
    <property type="term" value="F:monoatomic cation transmembrane transporter activity"/>
    <property type="evidence" value="ECO:0007669"/>
    <property type="project" value="InterPro"/>
</dbReference>
<evidence type="ECO:0000259" key="14">
    <source>
        <dbReference type="Pfam" id="PF01545"/>
    </source>
</evidence>
<dbReference type="Pfam" id="PF05199">
    <property type="entry name" value="GMC_oxred_C"/>
    <property type="match status" value="1"/>
</dbReference>
<dbReference type="EMBL" id="CAJPVJ010000643">
    <property type="protein sequence ID" value="CAG2163059.1"/>
    <property type="molecule type" value="Genomic_DNA"/>
</dbReference>
<keyword evidence="10 12" id="KW-0472">Membrane</keyword>
<feature type="domain" description="Cation efflux protein transmembrane" evidence="14">
    <location>
        <begin position="610"/>
        <end position="831"/>
    </location>
</feature>
<keyword evidence="8" id="KW-0274">FAD</keyword>
<feature type="transmembrane region" description="Helical" evidence="12">
    <location>
        <begin position="607"/>
        <end position="631"/>
    </location>
</feature>
<keyword evidence="6" id="KW-0285">Flavoprotein</keyword>
<dbReference type="GO" id="GO:0016020">
    <property type="term" value="C:membrane"/>
    <property type="evidence" value="ECO:0007669"/>
    <property type="project" value="UniProtKB-SubCell"/>
</dbReference>
<feature type="transmembrane region" description="Helical" evidence="12">
    <location>
        <begin position="773"/>
        <end position="796"/>
    </location>
</feature>
<dbReference type="GO" id="GO:0050660">
    <property type="term" value="F:flavin adenine dinucleotide binding"/>
    <property type="evidence" value="ECO:0007669"/>
    <property type="project" value="InterPro"/>
</dbReference>
<dbReference type="InterPro" id="IPR027470">
    <property type="entry name" value="Cation_efflux_CTD"/>
</dbReference>
<dbReference type="NCBIfam" id="TIGR01297">
    <property type="entry name" value="CDF"/>
    <property type="match status" value="1"/>
</dbReference>
<dbReference type="InterPro" id="IPR012132">
    <property type="entry name" value="GMC_OxRdtase"/>
</dbReference>
<dbReference type="Pfam" id="PF01545">
    <property type="entry name" value="Cation_efflux"/>
    <property type="match status" value="1"/>
</dbReference>
<evidence type="ECO:0000256" key="10">
    <source>
        <dbReference type="ARBA" id="ARBA00023136"/>
    </source>
</evidence>
<evidence type="ECO:0000256" key="11">
    <source>
        <dbReference type="SAM" id="MobiDB-lite"/>
    </source>
</evidence>
<dbReference type="GO" id="GO:0016614">
    <property type="term" value="F:oxidoreductase activity, acting on CH-OH group of donors"/>
    <property type="evidence" value="ECO:0007669"/>
    <property type="project" value="InterPro"/>
</dbReference>
<feature type="transmembrane region" description="Helical" evidence="12">
    <location>
        <begin position="643"/>
        <end position="660"/>
    </location>
</feature>
<dbReference type="SUPFAM" id="SSF51905">
    <property type="entry name" value="FAD/NAD(P)-binding domain"/>
    <property type="match status" value="1"/>
</dbReference>
<dbReference type="Gene3D" id="3.30.560.10">
    <property type="entry name" value="Glucose Oxidase, domain 3"/>
    <property type="match status" value="1"/>
</dbReference>
<feature type="transmembrane region" description="Helical" evidence="12">
    <location>
        <begin position="6"/>
        <end position="22"/>
    </location>
</feature>
<gene>
    <name evidence="17" type="ORF">ONB1V03_LOCUS2643</name>
</gene>
<evidence type="ECO:0000256" key="7">
    <source>
        <dbReference type="ARBA" id="ARBA00022692"/>
    </source>
</evidence>
<comment type="subcellular location">
    <subcellularLocation>
        <location evidence="2">Membrane</location>
        <topology evidence="2">Multi-pass membrane protein</topology>
    </subcellularLocation>
</comment>
<dbReference type="Gene3D" id="3.50.50.60">
    <property type="entry name" value="FAD/NAD(P)-binding domain"/>
    <property type="match status" value="1"/>
</dbReference>
<keyword evidence="7 12" id="KW-0812">Transmembrane</keyword>
<accession>A0A7R9QCC4</accession>
<evidence type="ECO:0000256" key="4">
    <source>
        <dbReference type="ARBA" id="ARBA00010790"/>
    </source>
</evidence>
<feature type="domain" description="Cation efflux protein cytoplasmic" evidence="16">
    <location>
        <begin position="837"/>
        <end position="909"/>
    </location>
</feature>
<dbReference type="PANTHER" id="PTHR11552">
    <property type="entry name" value="GLUCOSE-METHANOL-CHOLINE GMC OXIDOREDUCTASE"/>
    <property type="match status" value="1"/>
</dbReference>